<proteinExistence type="predicted"/>
<evidence type="ECO:0000313" key="3">
    <source>
        <dbReference type="Proteomes" id="UP001178507"/>
    </source>
</evidence>
<reference evidence="2" key="1">
    <citation type="submission" date="2023-08" db="EMBL/GenBank/DDBJ databases">
        <authorList>
            <person name="Chen Y."/>
            <person name="Shah S."/>
            <person name="Dougan E. K."/>
            <person name="Thang M."/>
            <person name="Chan C."/>
        </authorList>
    </citation>
    <scope>NUCLEOTIDE SEQUENCE</scope>
</reference>
<evidence type="ECO:0000256" key="1">
    <source>
        <dbReference type="SAM" id="MobiDB-lite"/>
    </source>
</evidence>
<comment type="caution">
    <text evidence="2">The sequence shown here is derived from an EMBL/GenBank/DDBJ whole genome shotgun (WGS) entry which is preliminary data.</text>
</comment>
<dbReference type="Proteomes" id="UP001178507">
    <property type="component" value="Unassembled WGS sequence"/>
</dbReference>
<sequence>MQAAGDLFDWGSLEGAVAAAAQKPSPVAPKLEAAQKQVLETLASLSASAASPPTQPSLQQPKPEAYKAGNFNQLRVQHIRKLQAQNPTLKFKDASKQWMLSAERAALLATLPEAELKKRRF</sequence>
<feature type="region of interest" description="Disordered" evidence="1">
    <location>
        <begin position="45"/>
        <end position="67"/>
    </location>
</feature>
<dbReference type="AlphaFoldDB" id="A0AA36IGC5"/>
<name>A0AA36IGC5_9DINO</name>
<keyword evidence="3" id="KW-1185">Reference proteome</keyword>
<protein>
    <submittedName>
        <fullName evidence="2">Uncharacterized protein</fullName>
    </submittedName>
</protein>
<evidence type="ECO:0000313" key="2">
    <source>
        <dbReference type="EMBL" id="CAJ1386243.1"/>
    </source>
</evidence>
<organism evidence="2 3">
    <name type="scientific">Effrenium voratum</name>
    <dbReference type="NCBI Taxonomy" id="2562239"/>
    <lineage>
        <taxon>Eukaryota</taxon>
        <taxon>Sar</taxon>
        <taxon>Alveolata</taxon>
        <taxon>Dinophyceae</taxon>
        <taxon>Suessiales</taxon>
        <taxon>Symbiodiniaceae</taxon>
        <taxon>Effrenium</taxon>
    </lineage>
</organism>
<accession>A0AA36IGC5</accession>
<feature type="non-terminal residue" evidence="2">
    <location>
        <position position="1"/>
    </location>
</feature>
<dbReference type="EMBL" id="CAUJNA010001347">
    <property type="protein sequence ID" value="CAJ1386243.1"/>
    <property type="molecule type" value="Genomic_DNA"/>
</dbReference>
<gene>
    <name evidence="2" type="ORF">EVOR1521_LOCUS12662</name>
</gene>
<feature type="compositionally biased region" description="Low complexity" evidence="1">
    <location>
        <begin position="45"/>
        <end position="61"/>
    </location>
</feature>